<evidence type="ECO:0000256" key="1">
    <source>
        <dbReference type="SAM" id="MobiDB-lite"/>
    </source>
</evidence>
<evidence type="ECO:0000313" key="4">
    <source>
        <dbReference type="Proteomes" id="UP001642483"/>
    </source>
</evidence>
<keyword evidence="4" id="KW-1185">Reference proteome</keyword>
<accession>A0ABP0GUY5</accession>
<keyword evidence="2" id="KW-0812">Transmembrane</keyword>
<proteinExistence type="predicted"/>
<feature type="transmembrane region" description="Helical" evidence="2">
    <location>
        <begin position="156"/>
        <end position="175"/>
    </location>
</feature>
<reference evidence="3 4" key="1">
    <citation type="submission" date="2024-02" db="EMBL/GenBank/DDBJ databases">
        <authorList>
            <person name="Daric V."/>
            <person name="Darras S."/>
        </authorList>
    </citation>
    <scope>NUCLEOTIDE SEQUENCE [LARGE SCALE GENOMIC DNA]</scope>
</reference>
<feature type="region of interest" description="Disordered" evidence="1">
    <location>
        <begin position="1"/>
        <end position="25"/>
    </location>
</feature>
<gene>
    <name evidence="3" type="ORF">CVLEPA_LOCUS27967</name>
</gene>
<keyword evidence="2" id="KW-1133">Transmembrane helix</keyword>
<comment type="caution">
    <text evidence="3">The sequence shown here is derived from an EMBL/GenBank/DDBJ whole genome shotgun (WGS) entry which is preliminary data.</text>
</comment>
<feature type="transmembrane region" description="Helical" evidence="2">
    <location>
        <begin position="124"/>
        <end position="144"/>
    </location>
</feature>
<name>A0ABP0GUY5_CLALP</name>
<evidence type="ECO:0000313" key="3">
    <source>
        <dbReference type="EMBL" id="CAK8694609.1"/>
    </source>
</evidence>
<evidence type="ECO:0008006" key="5">
    <source>
        <dbReference type="Google" id="ProtNLM"/>
    </source>
</evidence>
<evidence type="ECO:0000256" key="2">
    <source>
        <dbReference type="SAM" id="Phobius"/>
    </source>
</evidence>
<protein>
    <recommendedName>
        <fullName evidence="5">SMODS and SLOG-associating 2TM effector domain-containing protein</fullName>
    </recommendedName>
</protein>
<dbReference type="Proteomes" id="UP001642483">
    <property type="component" value="Unassembled WGS sequence"/>
</dbReference>
<sequence length="236" mass="26948">MSQESDDESRQPSAEIKPMTSSRKVKKSTFLQREIDVKNYQNVDHKMALEAMSEIFEEEYVRWKRRTGVFKLANLIVTLLVIAVQLVQVKNCDDINHKKTLGTLSEKFRKEYVRWKKRTEIFKLANLIVTLLVIILQVAQVIVFQIQIVNNETKQALATILPAITASILAIQLKLKWAEKGQKCKKAAKLYDTLGRHVNYRIEVAEAGGITEDTVKLLNTALLSINKETPAFLSAY</sequence>
<organism evidence="3 4">
    <name type="scientific">Clavelina lepadiformis</name>
    <name type="common">Light-bulb sea squirt</name>
    <name type="synonym">Ascidia lepadiformis</name>
    <dbReference type="NCBI Taxonomy" id="159417"/>
    <lineage>
        <taxon>Eukaryota</taxon>
        <taxon>Metazoa</taxon>
        <taxon>Chordata</taxon>
        <taxon>Tunicata</taxon>
        <taxon>Ascidiacea</taxon>
        <taxon>Aplousobranchia</taxon>
        <taxon>Clavelinidae</taxon>
        <taxon>Clavelina</taxon>
    </lineage>
</organism>
<dbReference type="EMBL" id="CAWYQH010000141">
    <property type="protein sequence ID" value="CAK8694609.1"/>
    <property type="molecule type" value="Genomic_DNA"/>
</dbReference>
<keyword evidence="2" id="KW-0472">Membrane</keyword>